<protein>
    <submittedName>
        <fullName evidence="1">Uncharacterized protein</fullName>
    </submittedName>
</protein>
<organism evidence="1 2">
    <name type="scientific">Cordyceps militaris</name>
    <name type="common">Caterpillar fungus</name>
    <name type="synonym">Clavaria militaris</name>
    <dbReference type="NCBI Taxonomy" id="73501"/>
    <lineage>
        <taxon>Eukaryota</taxon>
        <taxon>Fungi</taxon>
        <taxon>Dikarya</taxon>
        <taxon>Ascomycota</taxon>
        <taxon>Pezizomycotina</taxon>
        <taxon>Sordariomycetes</taxon>
        <taxon>Hypocreomycetidae</taxon>
        <taxon>Hypocreales</taxon>
        <taxon>Cordycipitaceae</taxon>
        <taxon>Cordyceps</taxon>
    </lineage>
</organism>
<dbReference type="Proteomes" id="UP000323067">
    <property type="component" value="Chromosome vii"/>
</dbReference>
<dbReference type="AlphaFoldDB" id="A0A2H4SIL2"/>
<evidence type="ECO:0000313" key="1">
    <source>
        <dbReference type="EMBL" id="ATY62929.1"/>
    </source>
</evidence>
<dbReference type="VEuPathDB" id="FungiDB:CCM_07018"/>
<dbReference type="VEuPathDB" id="FungiDB:A9K55_007897"/>
<reference evidence="1 2" key="1">
    <citation type="journal article" date="2017" name="BMC Genomics">
        <title>Chromosome level assembly and secondary metabolite potential of the parasitic fungus Cordyceps militaris.</title>
        <authorList>
            <person name="Kramer G.J."/>
            <person name="Nodwell J.R."/>
        </authorList>
    </citation>
    <scope>NUCLEOTIDE SEQUENCE [LARGE SCALE GENOMIC DNA]</scope>
    <source>
        <strain evidence="1 2">ATCC 34164</strain>
    </source>
</reference>
<evidence type="ECO:0000313" key="2">
    <source>
        <dbReference type="Proteomes" id="UP000323067"/>
    </source>
</evidence>
<proteinExistence type="predicted"/>
<sequence>MTLVTSYVPALLIGGHDLGLSCYPRRFEIFSSEEEVALVDPVRHAEELLHHRPVRVEHLRFVPPTILWQLLENKDARTALHPDDTIKKTILQYYHHALDTVVVNHGWVLPRQCCASLTCPM</sequence>
<gene>
    <name evidence="1" type="ORF">A9K55_007897</name>
</gene>
<name>A0A2H4SIL2_CORMI</name>
<dbReference type="EMBL" id="CP023324">
    <property type="protein sequence ID" value="ATY62929.1"/>
    <property type="molecule type" value="Genomic_DNA"/>
</dbReference>
<accession>A0A2H4SIL2</accession>